<evidence type="ECO:0000259" key="7">
    <source>
        <dbReference type="Pfam" id="PF23299"/>
    </source>
</evidence>
<dbReference type="Pfam" id="PF07227">
    <property type="entry name" value="PHD_Oberon"/>
    <property type="match status" value="1"/>
</dbReference>
<dbReference type="InterPro" id="IPR055508">
    <property type="entry name" value="DUF7081"/>
</dbReference>
<evidence type="ECO:0000256" key="3">
    <source>
        <dbReference type="ARBA" id="ARBA00022771"/>
    </source>
</evidence>
<reference evidence="8 9" key="1">
    <citation type="submission" date="2021-07" db="EMBL/GenBank/DDBJ databases">
        <title>The Aristolochia fimbriata genome: insights into angiosperm evolution, floral development and chemical biosynthesis.</title>
        <authorList>
            <person name="Jiao Y."/>
        </authorList>
    </citation>
    <scope>NUCLEOTIDE SEQUENCE [LARGE SCALE GENOMIC DNA]</scope>
    <source>
        <strain evidence="8">IBCAS-2021</strain>
        <tissue evidence="8">Leaf</tissue>
    </source>
</reference>
<keyword evidence="5" id="KW-0539">Nucleus</keyword>
<dbReference type="GO" id="GO:0005634">
    <property type="term" value="C:nucleus"/>
    <property type="evidence" value="ECO:0007669"/>
    <property type="project" value="UniProtKB-SubCell"/>
</dbReference>
<dbReference type="Pfam" id="PF23299">
    <property type="entry name" value="DUF7081"/>
    <property type="match status" value="1"/>
</dbReference>
<dbReference type="InterPro" id="IPR032881">
    <property type="entry name" value="Oberon-like_PHD"/>
</dbReference>
<feature type="domain" description="DUF7081" evidence="7">
    <location>
        <begin position="59"/>
        <end position="144"/>
    </location>
</feature>
<evidence type="ECO:0000256" key="4">
    <source>
        <dbReference type="ARBA" id="ARBA00022833"/>
    </source>
</evidence>
<dbReference type="PANTHER" id="PTHR33345">
    <property type="entry name" value="ADAPTER PROTEIN, PUTATIVE-RELATED"/>
    <property type="match status" value="1"/>
</dbReference>
<keyword evidence="9" id="KW-1185">Reference proteome</keyword>
<accession>A0AAV7ETX4</accession>
<evidence type="ECO:0000313" key="8">
    <source>
        <dbReference type="EMBL" id="KAG9451984.1"/>
    </source>
</evidence>
<protein>
    <submittedName>
        <fullName evidence="8">Uncharacterized protein</fullName>
    </submittedName>
</protein>
<dbReference type="Proteomes" id="UP000825729">
    <property type="component" value="Unassembled WGS sequence"/>
</dbReference>
<keyword evidence="3" id="KW-0863">Zinc-finger</keyword>
<evidence type="ECO:0000256" key="1">
    <source>
        <dbReference type="ARBA" id="ARBA00004123"/>
    </source>
</evidence>
<dbReference type="EMBL" id="JAINDJ010000003">
    <property type="protein sequence ID" value="KAG9451984.1"/>
    <property type="molecule type" value="Genomic_DNA"/>
</dbReference>
<dbReference type="PANTHER" id="PTHR33345:SF6">
    <property type="entry name" value="OS03G0747200 PROTEIN"/>
    <property type="match status" value="1"/>
</dbReference>
<keyword evidence="4" id="KW-0862">Zinc</keyword>
<dbReference type="GO" id="GO:0008270">
    <property type="term" value="F:zinc ion binding"/>
    <property type="evidence" value="ECO:0007669"/>
    <property type="project" value="UniProtKB-KW"/>
</dbReference>
<keyword evidence="2" id="KW-0479">Metal-binding</keyword>
<sequence length="376" mass="42355">MKLCLASQFILISLITNVKLFLLVRSMATGSELKELGSDENSSHTLSENDQHLTRVVGGASGEGLPYAPENWPNVGDMWKWKVGWRKSKSGFWLDRYLYLPDCLQEGRKRSFKSKFAVKSYLEKEFPNVDVNTFFASFSWKIPCANNPALAEVIDAREAVPLSEDPDPDLEIVGHEIVSVSEYSDHSFDAMGCKAGNRLCDDHLQTRDSTLEAMECNICCNDVGYCRDCCCMLCFKTLDWVHGGYSFFRCEARVNEMYICNHAAHISCALRCYMAGTVGGSIGLDAEYYCRHCYNKSDLIGHVTRSLQTCKSLESRDEVMKILNIGFYILRGSRRMASETLRNQIELILTQLKSGVDLKDIWRTKGQIPTDSAVVG</sequence>
<evidence type="ECO:0000313" key="9">
    <source>
        <dbReference type="Proteomes" id="UP000825729"/>
    </source>
</evidence>
<feature type="domain" description="Oberon-like PHD finger" evidence="6">
    <location>
        <begin position="196"/>
        <end position="326"/>
    </location>
</feature>
<comment type="subcellular location">
    <subcellularLocation>
        <location evidence="1">Nucleus</location>
    </subcellularLocation>
</comment>
<evidence type="ECO:0000256" key="2">
    <source>
        <dbReference type="ARBA" id="ARBA00022723"/>
    </source>
</evidence>
<proteinExistence type="predicted"/>
<dbReference type="AlphaFoldDB" id="A0AAV7ETX4"/>
<evidence type="ECO:0000256" key="5">
    <source>
        <dbReference type="ARBA" id="ARBA00023242"/>
    </source>
</evidence>
<organism evidence="8 9">
    <name type="scientific">Aristolochia fimbriata</name>
    <name type="common">White veined hardy Dutchman's pipe vine</name>
    <dbReference type="NCBI Taxonomy" id="158543"/>
    <lineage>
        <taxon>Eukaryota</taxon>
        <taxon>Viridiplantae</taxon>
        <taxon>Streptophyta</taxon>
        <taxon>Embryophyta</taxon>
        <taxon>Tracheophyta</taxon>
        <taxon>Spermatophyta</taxon>
        <taxon>Magnoliopsida</taxon>
        <taxon>Magnoliidae</taxon>
        <taxon>Piperales</taxon>
        <taxon>Aristolochiaceae</taxon>
        <taxon>Aristolochia</taxon>
    </lineage>
</organism>
<comment type="caution">
    <text evidence="8">The sequence shown here is derived from an EMBL/GenBank/DDBJ whole genome shotgun (WGS) entry which is preliminary data.</text>
</comment>
<name>A0AAV7ETX4_ARIFI</name>
<gene>
    <name evidence="8" type="ORF">H6P81_004888</name>
</gene>
<evidence type="ECO:0000259" key="6">
    <source>
        <dbReference type="Pfam" id="PF07227"/>
    </source>
</evidence>